<keyword evidence="1" id="KW-0812">Transmembrane</keyword>
<dbReference type="GeneID" id="87868639"/>
<gene>
    <name evidence="2" type="ORF">B0H65DRAFT_85306</name>
</gene>
<dbReference type="AlphaFoldDB" id="A0AAE0JJD2"/>
<reference evidence="2" key="2">
    <citation type="submission" date="2023-06" db="EMBL/GenBank/DDBJ databases">
        <authorList>
            <consortium name="Lawrence Berkeley National Laboratory"/>
            <person name="Haridas S."/>
            <person name="Hensen N."/>
            <person name="Bonometti L."/>
            <person name="Westerberg I."/>
            <person name="Brannstrom I.O."/>
            <person name="Guillou S."/>
            <person name="Cros-Aarteil S."/>
            <person name="Calhoun S."/>
            <person name="Kuo A."/>
            <person name="Mondo S."/>
            <person name="Pangilinan J."/>
            <person name="Riley R."/>
            <person name="Labutti K."/>
            <person name="Andreopoulos B."/>
            <person name="Lipzen A."/>
            <person name="Chen C."/>
            <person name="Yanf M."/>
            <person name="Daum C."/>
            <person name="Ng V."/>
            <person name="Clum A."/>
            <person name="Steindorff A."/>
            <person name="Ohm R."/>
            <person name="Martin F."/>
            <person name="Silar P."/>
            <person name="Natvig D."/>
            <person name="Lalanne C."/>
            <person name="Gautier V."/>
            <person name="Ament-Velasquez S.L."/>
            <person name="Kruys A."/>
            <person name="Hutchinson M.I."/>
            <person name="Powell A.J."/>
            <person name="Barry K."/>
            <person name="Miller A.N."/>
            <person name="Grigoriev I.V."/>
            <person name="Debuchy R."/>
            <person name="Gladieux P."/>
            <person name="Thoren M.H."/>
            <person name="Johannesson H."/>
        </authorList>
    </citation>
    <scope>NUCLEOTIDE SEQUENCE</scope>
    <source>
        <strain evidence="2">CBS 560.94</strain>
    </source>
</reference>
<proteinExistence type="predicted"/>
<keyword evidence="3" id="KW-1185">Reference proteome</keyword>
<protein>
    <submittedName>
        <fullName evidence="2">Uncharacterized protein</fullName>
    </submittedName>
</protein>
<comment type="caution">
    <text evidence="2">The sequence shown here is derived from an EMBL/GenBank/DDBJ whole genome shotgun (WGS) entry which is preliminary data.</text>
</comment>
<sequence length="227" mass="25868">MHGDRGLGWRRHSPEHLAVCYTRRAFHTYLWVSGLFPVLLAVQCTLIMVHRARHSSHPFRIWKVPTFSFCSYVRLLPYRSRAFLLITGARQLPAQAMDSFEATSAVNGRRRLFAPGRSISSDTYDIRKRSVHISFSQGAGSVAQGSRERVLLSGNINVDMHAFPWLNDAIIPMSSQIRSITVSIDKYAHPRWKTKKYGTSFEVENAVAVKLYILSVCVTWARFLNGR</sequence>
<evidence type="ECO:0000313" key="3">
    <source>
        <dbReference type="Proteomes" id="UP001278500"/>
    </source>
</evidence>
<organism evidence="2 3">
    <name type="scientific">Neurospora tetraspora</name>
    <dbReference type="NCBI Taxonomy" id="94610"/>
    <lineage>
        <taxon>Eukaryota</taxon>
        <taxon>Fungi</taxon>
        <taxon>Dikarya</taxon>
        <taxon>Ascomycota</taxon>
        <taxon>Pezizomycotina</taxon>
        <taxon>Sordariomycetes</taxon>
        <taxon>Sordariomycetidae</taxon>
        <taxon>Sordariales</taxon>
        <taxon>Sordariaceae</taxon>
        <taxon>Neurospora</taxon>
    </lineage>
</organism>
<feature type="transmembrane region" description="Helical" evidence="1">
    <location>
        <begin position="29"/>
        <end position="49"/>
    </location>
</feature>
<dbReference type="EMBL" id="JAUEPP010000002">
    <property type="protein sequence ID" value="KAK3350361.1"/>
    <property type="molecule type" value="Genomic_DNA"/>
</dbReference>
<evidence type="ECO:0000256" key="1">
    <source>
        <dbReference type="SAM" id="Phobius"/>
    </source>
</evidence>
<dbReference type="Proteomes" id="UP001278500">
    <property type="component" value="Unassembled WGS sequence"/>
</dbReference>
<keyword evidence="1" id="KW-0472">Membrane</keyword>
<reference evidence="2" key="1">
    <citation type="journal article" date="2023" name="Mol. Phylogenet. Evol.">
        <title>Genome-scale phylogeny and comparative genomics of the fungal order Sordariales.</title>
        <authorList>
            <person name="Hensen N."/>
            <person name="Bonometti L."/>
            <person name="Westerberg I."/>
            <person name="Brannstrom I.O."/>
            <person name="Guillou S."/>
            <person name="Cros-Aarteil S."/>
            <person name="Calhoun S."/>
            <person name="Haridas S."/>
            <person name="Kuo A."/>
            <person name="Mondo S."/>
            <person name="Pangilinan J."/>
            <person name="Riley R."/>
            <person name="LaButti K."/>
            <person name="Andreopoulos B."/>
            <person name="Lipzen A."/>
            <person name="Chen C."/>
            <person name="Yan M."/>
            <person name="Daum C."/>
            <person name="Ng V."/>
            <person name="Clum A."/>
            <person name="Steindorff A."/>
            <person name="Ohm R.A."/>
            <person name="Martin F."/>
            <person name="Silar P."/>
            <person name="Natvig D.O."/>
            <person name="Lalanne C."/>
            <person name="Gautier V."/>
            <person name="Ament-Velasquez S.L."/>
            <person name="Kruys A."/>
            <person name="Hutchinson M.I."/>
            <person name="Powell A.J."/>
            <person name="Barry K."/>
            <person name="Miller A.N."/>
            <person name="Grigoriev I.V."/>
            <person name="Debuchy R."/>
            <person name="Gladieux P."/>
            <person name="Hiltunen Thoren M."/>
            <person name="Johannesson H."/>
        </authorList>
    </citation>
    <scope>NUCLEOTIDE SEQUENCE</scope>
    <source>
        <strain evidence="2">CBS 560.94</strain>
    </source>
</reference>
<name>A0AAE0JJD2_9PEZI</name>
<dbReference type="RefSeq" id="XP_062683656.1">
    <property type="nucleotide sequence ID" value="XM_062831485.1"/>
</dbReference>
<accession>A0AAE0JJD2</accession>
<evidence type="ECO:0000313" key="2">
    <source>
        <dbReference type="EMBL" id="KAK3350361.1"/>
    </source>
</evidence>
<keyword evidence="1" id="KW-1133">Transmembrane helix</keyword>